<dbReference type="AlphaFoldDB" id="A0A506UF89"/>
<dbReference type="EMBL" id="VHLG01000002">
    <property type="protein sequence ID" value="TPW32186.1"/>
    <property type="molecule type" value="Genomic_DNA"/>
</dbReference>
<evidence type="ECO:0000313" key="2">
    <source>
        <dbReference type="Proteomes" id="UP000318801"/>
    </source>
</evidence>
<dbReference type="PANTHER" id="PTHR12558:SF13">
    <property type="entry name" value="CELL DIVISION CYCLE PROTEIN 27 HOMOLOG"/>
    <property type="match status" value="1"/>
</dbReference>
<dbReference type="InterPro" id="IPR019734">
    <property type="entry name" value="TPR_rpt"/>
</dbReference>
<dbReference type="Gene3D" id="1.25.40.10">
    <property type="entry name" value="Tetratricopeptide repeat domain"/>
    <property type="match status" value="1"/>
</dbReference>
<dbReference type="SUPFAM" id="SSF48452">
    <property type="entry name" value="TPR-like"/>
    <property type="match status" value="1"/>
</dbReference>
<dbReference type="RefSeq" id="WP_141147697.1">
    <property type="nucleotide sequence ID" value="NZ_VHLG01000002.1"/>
</dbReference>
<accession>A0A506UF89</accession>
<organism evidence="1 2">
    <name type="scientific">Martelella alba</name>
    <dbReference type="NCBI Taxonomy" id="2590451"/>
    <lineage>
        <taxon>Bacteria</taxon>
        <taxon>Pseudomonadati</taxon>
        <taxon>Pseudomonadota</taxon>
        <taxon>Alphaproteobacteria</taxon>
        <taxon>Hyphomicrobiales</taxon>
        <taxon>Aurantimonadaceae</taxon>
        <taxon>Martelella</taxon>
    </lineage>
</organism>
<dbReference type="SMART" id="SM00028">
    <property type="entry name" value="TPR"/>
    <property type="match status" value="3"/>
</dbReference>
<proteinExistence type="predicted"/>
<dbReference type="Pfam" id="PF14559">
    <property type="entry name" value="TPR_19"/>
    <property type="match status" value="1"/>
</dbReference>
<sequence length="217" mass="23546">MMSPSQLAQISPRLVKNYQVSPGNLASGIAYAEYLKATGQYQQAETVMQDVVKRNPRSVAAQVYLSQAQAALGHYPDALRSARNAIRLDSGEWRGFNQEGLVLDQLGQPLDARMRYRQALELSPGNPVVLTDMATSYVLTHDLDTAEDYLRQAVSRPDAQPEVRSDLAIVVALKGDRSEAERIATTGVSADQARRNLAALAAAMAPGGAWQQYAADS</sequence>
<evidence type="ECO:0000313" key="1">
    <source>
        <dbReference type="EMBL" id="TPW32186.1"/>
    </source>
</evidence>
<name>A0A506UF89_9HYPH</name>
<keyword evidence="2" id="KW-1185">Reference proteome</keyword>
<comment type="caution">
    <text evidence="1">The sequence shown here is derived from an EMBL/GenBank/DDBJ whole genome shotgun (WGS) entry which is preliminary data.</text>
</comment>
<dbReference type="Proteomes" id="UP000318801">
    <property type="component" value="Unassembled WGS sequence"/>
</dbReference>
<dbReference type="PANTHER" id="PTHR12558">
    <property type="entry name" value="CELL DIVISION CYCLE 16,23,27"/>
    <property type="match status" value="1"/>
</dbReference>
<dbReference type="Pfam" id="PF13432">
    <property type="entry name" value="TPR_16"/>
    <property type="match status" value="1"/>
</dbReference>
<gene>
    <name evidence="1" type="ORF">FJU08_04015</name>
</gene>
<protein>
    <submittedName>
        <fullName evidence="1">Tetratricopeptide repeat protein</fullName>
    </submittedName>
</protein>
<reference evidence="1 2" key="1">
    <citation type="submission" date="2019-06" db="EMBL/GenBank/DDBJ databases">
        <authorList>
            <person name="Li M."/>
        </authorList>
    </citation>
    <scope>NUCLEOTIDE SEQUENCE [LARGE SCALE GENOMIC DNA]</scope>
    <source>
        <strain evidence="1 2">BGMRC2036</strain>
    </source>
</reference>
<dbReference type="OrthoDB" id="422579at2"/>
<dbReference type="InterPro" id="IPR011990">
    <property type="entry name" value="TPR-like_helical_dom_sf"/>
</dbReference>